<sequence>MNREQFYHLLRASAEIVETQRAWRGIDVDAEPTRILVIGSQSILGSWSEEYLPADTTSSVEMDVAFMPVPVDEYAFDVPAQEFADWVEANIGEETRFHDSFSVYAQGVEANTAILPTGWQQRLIEIRVPQLKTKTRVYCLDPYDLCAAKLTRLEEKDRRYVTSLIESGDIEIDKLRKRVLMIDDRRFTIPLRAQSEDFLNAF</sequence>
<proteinExistence type="predicted"/>
<evidence type="ECO:0000259" key="1">
    <source>
        <dbReference type="Pfam" id="PF19502"/>
    </source>
</evidence>
<name>A0A7K1J7A3_9BIFI</name>
<evidence type="ECO:0000313" key="2">
    <source>
        <dbReference type="EMBL" id="MUH60544.1"/>
    </source>
</evidence>
<organism evidence="2 3">
    <name type="scientific">Bifidobacterium canis</name>
    <dbReference type="NCBI Taxonomy" id="2610880"/>
    <lineage>
        <taxon>Bacteria</taxon>
        <taxon>Bacillati</taxon>
        <taxon>Actinomycetota</taxon>
        <taxon>Actinomycetes</taxon>
        <taxon>Bifidobacteriales</taxon>
        <taxon>Bifidobacteriaceae</taxon>
        <taxon>Bifidobacterium</taxon>
    </lineage>
</organism>
<gene>
    <name evidence="2" type="ORF">GSD1FS_1926</name>
</gene>
<dbReference type="RefSeq" id="WP_155589338.1">
    <property type="nucleotide sequence ID" value="NZ_WNLP01000014.1"/>
</dbReference>
<dbReference type="AlphaFoldDB" id="A0A7K1J7A3"/>
<protein>
    <recommendedName>
        <fullName evidence="1">DUF6036 domain-containing protein</fullName>
    </recommendedName>
</protein>
<evidence type="ECO:0000313" key="3">
    <source>
        <dbReference type="Proteomes" id="UP000487882"/>
    </source>
</evidence>
<accession>A0A7K1J7A3</accession>
<dbReference type="Proteomes" id="UP000487882">
    <property type="component" value="Unassembled WGS sequence"/>
</dbReference>
<dbReference type="Pfam" id="PF19502">
    <property type="entry name" value="DUF6036"/>
    <property type="match status" value="1"/>
</dbReference>
<feature type="domain" description="DUF6036" evidence="1">
    <location>
        <begin position="29"/>
        <end position="189"/>
    </location>
</feature>
<keyword evidence="3" id="KW-1185">Reference proteome</keyword>
<reference evidence="2 3" key="1">
    <citation type="submission" date="2019-09" db="EMBL/GenBank/DDBJ databases">
        <title>Bifidobacterium canis sp. nov., isolated from the digestive tract of German Shepherd dog puppy.</title>
        <authorList>
            <person name="Bunesova V."/>
        </authorList>
    </citation>
    <scope>NUCLEOTIDE SEQUENCE [LARGE SCALE GENOMIC DNA]</scope>
    <source>
        <strain evidence="2 3">GSD1FS</strain>
    </source>
</reference>
<dbReference type="InterPro" id="IPR045792">
    <property type="entry name" value="DUF6036"/>
</dbReference>
<dbReference type="EMBL" id="WNLP01000014">
    <property type="protein sequence ID" value="MUH60544.1"/>
    <property type="molecule type" value="Genomic_DNA"/>
</dbReference>
<comment type="caution">
    <text evidence="2">The sequence shown here is derived from an EMBL/GenBank/DDBJ whole genome shotgun (WGS) entry which is preliminary data.</text>
</comment>